<keyword evidence="1" id="KW-1003">Cell membrane</keyword>
<protein>
    <recommendedName>
        <fullName evidence="1">Putative membrane protein insertion efficiency factor</fullName>
    </recommendedName>
</protein>
<comment type="caution">
    <text evidence="3">The sequence shown here is derived from an EMBL/GenBank/DDBJ whole genome shotgun (WGS) entry which is preliminary data.</text>
</comment>
<sequence>MKHFFIYLIRGYQLFISPYFPTSCRYYPTCSHYAIQAFRVHGVLKGLALTVWRILRCNPWTAGGEDLVPGTRSHSCSHATDGSHDKHEQHEHQSGTGNHGLVIKKSKRHHYRNRHHPHRLRNRPAAVSEKTMSPVISNDF</sequence>
<dbReference type="Pfam" id="PF01809">
    <property type="entry name" value="YidD"/>
    <property type="match status" value="1"/>
</dbReference>
<gene>
    <name evidence="3" type="primary">yidD</name>
    <name evidence="3" type="ORF">NATSA_03885</name>
</gene>
<dbReference type="PANTHER" id="PTHR33383:SF1">
    <property type="entry name" value="MEMBRANE PROTEIN INSERTION EFFICIENCY FACTOR-RELATED"/>
    <property type="match status" value="1"/>
</dbReference>
<reference evidence="3" key="1">
    <citation type="submission" date="2021-02" db="EMBL/GenBank/DDBJ databases">
        <title>Natronogracilivirga saccharolytica gen. nov. sp. nov. a new anaerobic, haloalkiliphilic carbohydrate-fermenting bacterium from soda lake and proposing of Cyclonatronumiaceae fam. nov. in the phylum Balneolaeota.</title>
        <authorList>
            <person name="Zhilina T.N."/>
            <person name="Sorokin D.Y."/>
            <person name="Zavarzina D.G."/>
            <person name="Toshchakov S.V."/>
            <person name="Kublanov I.V."/>
        </authorList>
    </citation>
    <scope>NUCLEOTIDE SEQUENCE</scope>
    <source>
        <strain evidence="3">Z-1702</strain>
    </source>
</reference>
<dbReference type="EMBL" id="JAFIDN010000002">
    <property type="protein sequence ID" value="MBP3191798.1"/>
    <property type="molecule type" value="Genomic_DNA"/>
</dbReference>
<dbReference type="SMART" id="SM01234">
    <property type="entry name" value="Haemolytic"/>
    <property type="match status" value="1"/>
</dbReference>
<feature type="compositionally biased region" description="Basic residues" evidence="2">
    <location>
        <begin position="102"/>
        <end position="122"/>
    </location>
</feature>
<accession>A0A8J7S7T2</accession>
<comment type="similarity">
    <text evidence="1">Belongs to the UPF0161 family.</text>
</comment>
<dbReference type="NCBIfam" id="TIGR00278">
    <property type="entry name" value="membrane protein insertion efficiency factor YidD"/>
    <property type="match status" value="1"/>
</dbReference>
<dbReference type="PANTHER" id="PTHR33383">
    <property type="entry name" value="MEMBRANE PROTEIN INSERTION EFFICIENCY FACTOR-RELATED"/>
    <property type="match status" value="1"/>
</dbReference>
<evidence type="ECO:0000256" key="2">
    <source>
        <dbReference type="SAM" id="MobiDB-lite"/>
    </source>
</evidence>
<dbReference type="Proteomes" id="UP000673975">
    <property type="component" value="Unassembled WGS sequence"/>
</dbReference>
<keyword evidence="4" id="KW-1185">Reference proteome</keyword>
<proteinExistence type="inferred from homology"/>
<organism evidence="3 4">
    <name type="scientific">Natronogracilivirga saccharolytica</name>
    <dbReference type="NCBI Taxonomy" id="2812953"/>
    <lineage>
        <taxon>Bacteria</taxon>
        <taxon>Pseudomonadati</taxon>
        <taxon>Balneolota</taxon>
        <taxon>Balneolia</taxon>
        <taxon>Balneolales</taxon>
        <taxon>Cyclonatronaceae</taxon>
        <taxon>Natronogracilivirga</taxon>
    </lineage>
</organism>
<comment type="function">
    <text evidence="1">Could be involved in insertion of integral membrane proteins into the membrane.</text>
</comment>
<evidence type="ECO:0000256" key="1">
    <source>
        <dbReference type="HAMAP-Rule" id="MF_00386"/>
    </source>
</evidence>
<name>A0A8J7S7T2_9BACT</name>
<dbReference type="GO" id="GO:0005886">
    <property type="term" value="C:plasma membrane"/>
    <property type="evidence" value="ECO:0007669"/>
    <property type="project" value="UniProtKB-SubCell"/>
</dbReference>
<feature type="compositionally biased region" description="Polar residues" evidence="2">
    <location>
        <begin position="130"/>
        <end position="140"/>
    </location>
</feature>
<dbReference type="HAMAP" id="MF_00386">
    <property type="entry name" value="UPF0161_YidD"/>
    <property type="match status" value="1"/>
</dbReference>
<evidence type="ECO:0000313" key="3">
    <source>
        <dbReference type="EMBL" id="MBP3191798.1"/>
    </source>
</evidence>
<feature type="region of interest" description="Disordered" evidence="2">
    <location>
        <begin position="71"/>
        <end position="140"/>
    </location>
</feature>
<keyword evidence="1" id="KW-0472">Membrane</keyword>
<dbReference type="InterPro" id="IPR002696">
    <property type="entry name" value="Membr_insert_effic_factor_YidD"/>
</dbReference>
<comment type="subcellular location">
    <subcellularLocation>
        <location evidence="1">Cell membrane</location>
        <topology evidence="1">Peripheral membrane protein</topology>
        <orientation evidence="1">Cytoplasmic side</orientation>
    </subcellularLocation>
</comment>
<dbReference type="AlphaFoldDB" id="A0A8J7S7T2"/>
<evidence type="ECO:0000313" key="4">
    <source>
        <dbReference type="Proteomes" id="UP000673975"/>
    </source>
</evidence>
<feature type="compositionally biased region" description="Basic and acidic residues" evidence="2">
    <location>
        <begin position="81"/>
        <end position="93"/>
    </location>
</feature>